<dbReference type="InterPro" id="IPR002909">
    <property type="entry name" value="IPT_dom"/>
</dbReference>
<feature type="compositionally biased region" description="Pro residues" evidence="2">
    <location>
        <begin position="2061"/>
        <end position="2070"/>
    </location>
</feature>
<feature type="chain" id="PRO_5044280431" description="C2 domain-containing protein" evidence="4">
    <location>
        <begin position="18"/>
        <end position="2296"/>
    </location>
</feature>
<dbReference type="PROSITE" id="PS50004">
    <property type="entry name" value="C2"/>
    <property type="match status" value="1"/>
</dbReference>
<keyword evidence="3" id="KW-0812">Transmembrane</keyword>
<feature type="domain" description="C2" evidence="5">
    <location>
        <begin position="2115"/>
        <end position="2238"/>
    </location>
</feature>
<evidence type="ECO:0000259" key="5">
    <source>
        <dbReference type="PROSITE" id="PS50004"/>
    </source>
</evidence>
<dbReference type="Pfam" id="PF01833">
    <property type="entry name" value="TIG"/>
    <property type="match status" value="2"/>
</dbReference>
<keyword evidence="7" id="KW-1185">Reference proteome</keyword>
<reference evidence="6" key="2">
    <citation type="submission" date="2024-10" db="UniProtKB">
        <authorList>
            <consortium name="EnsemblProtists"/>
        </authorList>
    </citation>
    <scope>IDENTIFICATION</scope>
</reference>
<dbReference type="HOGENOM" id="CLU_230201_0_0_1"/>
<keyword evidence="3" id="KW-0472">Membrane</keyword>
<dbReference type="PANTHER" id="PTHR46769:SF2">
    <property type="entry name" value="FIBROCYSTIN-L ISOFORM 2 PRECURSOR-RELATED"/>
    <property type="match status" value="1"/>
</dbReference>
<feature type="compositionally biased region" description="Pro residues" evidence="2">
    <location>
        <begin position="2083"/>
        <end position="2114"/>
    </location>
</feature>
<dbReference type="InterPro" id="IPR014756">
    <property type="entry name" value="Ig_E-set"/>
</dbReference>
<dbReference type="RefSeq" id="XP_005787435.1">
    <property type="nucleotide sequence ID" value="XM_005787378.1"/>
</dbReference>
<dbReference type="SUPFAM" id="SSF81296">
    <property type="entry name" value="E set domains"/>
    <property type="match status" value="7"/>
</dbReference>
<feature type="transmembrane region" description="Helical" evidence="3">
    <location>
        <begin position="1972"/>
        <end position="1993"/>
    </location>
</feature>
<dbReference type="STRING" id="2903.R1FHL7"/>
<evidence type="ECO:0000256" key="4">
    <source>
        <dbReference type="SAM" id="SignalP"/>
    </source>
</evidence>
<feature type="compositionally biased region" description="Low complexity" evidence="2">
    <location>
        <begin position="2228"/>
        <end position="2247"/>
    </location>
</feature>
<dbReference type="Gene3D" id="2.60.40.150">
    <property type="entry name" value="C2 domain"/>
    <property type="match status" value="1"/>
</dbReference>
<name>A0A0D3KGX1_EMIH1</name>
<feature type="compositionally biased region" description="Low complexity" evidence="2">
    <location>
        <begin position="2071"/>
        <end position="2082"/>
    </location>
</feature>
<proteinExistence type="predicted"/>
<dbReference type="InterPro" id="IPR052387">
    <property type="entry name" value="Fibrocystin"/>
</dbReference>
<dbReference type="SMART" id="SM00239">
    <property type="entry name" value="C2"/>
    <property type="match status" value="1"/>
</dbReference>
<dbReference type="EnsemblProtists" id="EOD35006">
    <property type="protein sequence ID" value="EOD35006"/>
    <property type="gene ID" value="EMIHUDRAFT_111026"/>
</dbReference>
<dbReference type="InterPro" id="IPR013783">
    <property type="entry name" value="Ig-like_fold"/>
</dbReference>
<dbReference type="Gene3D" id="2.60.40.10">
    <property type="entry name" value="Immunoglobulins"/>
    <property type="match status" value="11"/>
</dbReference>
<dbReference type="PANTHER" id="PTHR46769">
    <property type="entry name" value="POLYCYSTIC KIDNEY AND HEPATIC DISEASE 1 (AUTOSOMAL RECESSIVE)-LIKE 1"/>
    <property type="match status" value="1"/>
</dbReference>
<keyword evidence="3" id="KW-1133">Transmembrane helix</keyword>
<reference evidence="7" key="1">
    <citation type="journal article" date="2013" name="Nature">
        <title>Pan genome of the phytoplankton Emiliania underpins its global distribution.</title>
        <authorList>
            <person name="Read B.A."/>
            <person name="Kegel J."/>
            <person name="Klute M.J."/>
            <person name="Kuo A."/>
            <person name="Lefebvre S.C."/>
            <person name="Maumus F."/>
            <person name="Mayer C."/>
            <person name="Miller J."/>
            <person name="Monier A."/>
            <person name="Salamov A."/>
            <person name="Young J."/>
            <person name="Aguilar M."/>
            <person name="Claverie J.M."/>
            <person name="Frickenhaus S."/>
            <person name="Gonzalez K."/>
            <person name="Herman E.K."/>
            <person name="Lin Y.C."/>
            <person name="Napier J."/>
            <person name="Ogata H."/>
            <person name="Sarno A.F."/>
            <person name="Shmutz J."/>
            <person name="Schroeder D."/>
            <person name="de Vargas C."/>
            <person name="Verret F."/>
            <person name="von Dassow P."/>
            <person name="Valentin K."/>
            <person name="Van de Peer Y."/>
            <person name="Wheeler G."/>
            <person name="Dacks J.B."/>
            <person name="Delwiche C.F."/>
            <person name="Dyhrman S.T."/>
            <person name="Glockner G."/>
            <person name="John U."/>
            <person name="Richards T."/>
            <person name="Worden A.Z."/>
            <person name="Zhang X."/>
            <person name="Grigoriev I.V."/>
            <person name="Allen A.E."/>
            <person name="Bidle K."/>
            <person name="Borodovsky M."/>
            <person name="Bowler C."/>
            <person name="Brownlee C."/>
            <person name="Cock J.M."/>
            <person name="Elias M."/>
            <person name="Gladyshev V.N."/>
            <person name="Groth M."/>
            <person name="Guda C."/>
            <person name="Hadaegh A."/>
            <person name="Iglesias-Rodriguez M.D."/>
            <person name="Jenkins J."/>
            <person name="Jones B.M."/>
            <person name="Lawson T."/>
            <person name="Leese F."/>
            <person name="Lindquist E."/>
            <person name="Lobanov A."/>
            <person name="Lomsadze A."/>
            <person name="Malik S.B."/>
            <person name="Marsh M.E."/>
            <person name="Mackinder L."/>
            <person name="Mock T."/>
            <person name="Mueller-Roeber B."/>
            <person name="Pagarete A."/>
            <person name="Parker M."/>
            <person name="Probert I."/>
            <person name="Quesneville H."/>
            <person name="Raines C."/>
            <person name="Rensing S.A."/>
            <person name="Riano-Pachon D.M."/>
            <person name="Richier S."/>
            <person name="Rokitta S."/>
            <person name="Shiraiwa Y."/>
            <person name="Soanes D.M."/>
            <person name="van der Giezen M."/>
            <person name="Wahlund T.M."/>
            <person name="Williams B."/>
            <person name="Wilson W."/>
            <person name="Wolfe G."/>
            <person name="Wurch L.L."/>
        </authorList>
    </citation>
    <scope>NUCLEOTIDE SEQUENCE</scope>
</reference>
<dbReference type="InterPro" id="IPR035892">
    <property type="entry name" value="C2_domain_sf"/>
</dbReference>
<evidence type="ECO:0000256" key="1">
    <source>
        <dbReference type="ARBA" id="ARBA00022729"/>
    </source>
</evidence>
<evidence type="ECO:0000313" key="6">
    <source>
        <dbReference type="EnsemblProtists" id="EOD35006"/>
    </source>
</evidence>
<accession>A0A0D3KGX1</accession>
<dbReference type="SMART" id="SM00429">
    <property type="entry name" value="IPT"/>
    <property type="match status" value="8"/>
</dbReference>
<dbReference type="InterPro" id="IPR000008">
    <property type="entry name" value="C2_dom"/>
</dbReference>
<protein>
    <recommendedName>
        <fullName evidence="5">C2 domain-containing protein</fullName>
    </recommendedName>
</protein>
<dbReference type="Proteomes" id="UP000013827">
    <property type="component" value="Unassembled WGS sequence"/>
</dbReference>
<dbReference type="SUPFAM" id="SSF49562">
    <property type="entry name" value="C2 domain (Calcium/lipid-binding domain, CaLB)"/>
    <property type="match status" value="1"/>
</dbReference>
<evidence type="ECO:0000256" key="3">
    <source>
        <dbReference type="SAM" id="Phobius"/>
    </source>
</evidence>
<dbReference type="PaxDb" id="2903-EOD35006"/>
<feature type="compositionally biased region" description="Low complexity" evidence="2">
    <location>
        <begin position="2115"/>
        <end position="2124"/>
    </location>
</feature>
<organism evidence="6 7">
    <name type="scientific">Emiliania huxleyi (strain CCMP1516)</name>
    <dbReference type="NCBI Taxonomy" id="280463"/>
    <lineage>
        <taxon>Eukaryota</taxon>
        <taxon>Haptista</taxon>
        <taxon>Haptophyta</taxon>
        <taxon>Prymnesiophyceae</taxon>
        <taxon>Isochrysidales</taxon>
        <taxon>Noelaerhabdaceae</taxon>
        <taxon>Emiliania</taxon>
    </lineage>
</organism>
<dbReference type="Pfam" id="PF00168">
    <property type="entry name" value="C2"/>
    <property type="match status" value="1"/>
</dbReference>
<feature type="region of interest" description="Disordered" evidence="2">
    <location>
        <begin position="2215"/>
        <end position="2247"/>
    </location>
</feature>
<keyword evidence="1 4" id="KW-0732">Signal</keyword>
<feature type="signal peptide" evidence="4">
    <location>
        <begin position="1"/>
        <end position="17"/>
    </location>
</feature>
<sequence length="2296" mass="247003">MRLVAALAAAAIYSAAGQSLEPGYADINGGSLIRVHLALNVSEDAASELRCRFSGHAVPAVLHPDRSSVSCMAPPAPDGRPGSVGVSVTAMNRPLGSELMLAYYDSVSLPRLSSVTPRAAHAGKPTEVRIRGSNFAPVAPGEMKCRFRGEGLTNASFVSHEEMLCLSPLAADDTDDLSRTVPLQLSLDGDLFSLMGEVEFTIESHLPSNVTAIVPSHGPTDGHTEIEVHGVGFHPFIEDGEEVPIACHFHNDNRWHREVAATFVSSHLVKCSTPSYTETDSDGWHGDVALSVGPMGQQHGTWHEESNEVLFGYYILGGRPLPLSLSPAAGDFGHPPALSLEGQGFSPTGDDLACIYGDPSGDTTTAASFISAHEVHCAAPHTLPLGAIEVSATTDGGVHIGPDPGMHPNYKPPQLVVYDASKPPEVTGVSPTWAPINGGTEVVVRGTNLAPTHRLACVFERNGVAAATFLNETAVSCPTPLNARMLTLWGDNFAPHLSTVCVFTIEPEDEGEERFTAASVAEFRSANKIKCESPFSGDARGTARVQVWNADVPRGTDVVRAALRTLEEAQTRDQGPRLSTTAGRLTYYNPDELPRVRSVTPDFAPASNDYGGHHVTVRGSNFAPVGNTLLCEFGETGTETFVASVHASFINGSALGCHIASNLIPGDIGIRVSLDGGKSFSLESARFTYYEPQHPPIVTAVSPREIDLADPPPHLVEIRGQNFAPTANLSCGFGAAREVGANAHFDSFHQIKCEVPPLAWEHNLVDTTTDGVRWSGQSMMWDPNADEMLGDSGIKKVPHPGHIVIFNSSKTGLLESVFPTALKIGTAKLLTIRGYNLYSKAKSGRCTFTPHDRSFGVDVPEPTAATAIDAEHVQCEAPHATEPQTLSLSIELDGHAGGFKAAPGPLGDGHLTLSFYDPSYPPGIDDSAPHFGERHEPSVVRLFGHNFAPAYAYKDDDRIHHAGVLMCRFGKLHSFTHATFVHSHAVLCPTPYTEHLGHVELGYSYDHGQSWVPTPEHVNYTFIDSDFPPEIKSVTPNVDMFDGGALLTVRGDNFYPEVDDSALHLARQHMEHGHQVLAGSLGGFVRGSNTQPLFGRRLLELASRLTFADPPAREMTPPHADPSGGWGAVLHADMSAEEHTSRYEKLLRRDAHGAVDYSKGNELVPAAEAHPSSGRQLSRRELAMVPQQFCLLSKPNGWPLAMSAATFISDTEVRCESPRVEDKSVADVNFHLISKNGVRSLPLPFTLWDPDTNPAVTSVFPQGIPFGTAASALVQVRGSGFAPIGEPMCRFGDDGEPTPATIVRSTLALCKTPPDSGGAARSVPVRVTRDGANSESDEDTLFSFYDPTSLPSTVAAVPPYADRHGGQTVVVSGAGIQPLGAELLCRVGGEDGIEVPAEFISMEKVRCMLPPAPAEWDGEEAWASVCVVHAGSAPAGCTAHVEFYDPHSPPVLQKLAPRLLPLHSETDEPLHVFGLNMAPMGDKLLCSFDGGSPVPASFVKGDEVKCTAPDSSEAKAIYVSVSIDGGQQFSEPLPFVRFDKDRPPMLKSLDPLYAPLHTPVEVTLYGDNFAPTPDFRCVFGHLEPTPATFISPKEARCFSPDIVHDPYTAYVKAELMPDGPWSNSKPFTMYDDTRPPHVKNFSKHWGSVDGGEITDLFGDDFAPTEHLRTRFGAEDSQVVNYGPATFVTVNHIKVEIPRYHEPATVEVYATNDGEEYGSGRDWYDHKPVMYTYYNPREPPKVYSMAPKYGHHAVGTVVTINGYNFAPIPERLNVRWGSLGEDQATFVESGTVLAMSILPSAEVLSLSVPVQVAPTTMLVPPEAEWITEDLFTYWQPYLPPGLSSASPTEGACFSGGRKVEDTRTSDLTEVSNEETVEVEGFNFVPAEHLSCVYHHVGGSGMGGVDDYQVFLPGIFVRYDKIRCPIPTIRYADDGTSLSRIMWLTVTNDGITYRYSHTKFTFTGECRPTKFTTIVFGLITGLLVLLLGACLLGGGGGGKSQPQTRDFRFQQLDDDEPAPPQTTGPSRLDQIKAGTAGAMGSMANMAKAGAQKAKAYSEQLKQPPAPAPPPAQSTPAATRQFAAAPAPPPPAPPPQQYTPAPAPAPVPAPVPAPAPARVPSVPASPARDPEARLKQQGTLTVHVKEAKNLVGRDKANLSDPYVAIKIKGQKTWKSSVFKRNCNPQFDDRFVAKGTLGDFVNCLMLLKVIDRNTKELKEGYGGEKSDSLGDRSPPARAPCPAVRPSSRPSALLTGDLSFKLDGLRTRNRVPYENVDLDMTESGTISLIVTWEADEQSLSI</sequence>
<dbReference type="eggNOG" id="KOG3610">
    <property type="taxonomic scope" value="Eukaryota"/>
</dbReference>
<feature type="region of interest" description="Disordered" evidence="2">
    <location>
        <begin position="2051"/>
        <end position="2137"/>
    </location>
</feature>
<evidence type="ECO:0000313" key="7">
    <source>
        <dbReference type="Proteomes" id="UP000013827"/>
    </source>
</evidence>
<dbReference type="GeneID" id="17280276"/>
<dbReference type="CDD" id="cd00102">
    <property type="entry name" value="IPT"/>
    <property type="match status" value="4"/>
</dbReference>
<dbReference type="KEGG" id="ehx:EMIHUDRAFT_111026"/>
<evidence type="ECO:0000256" key="2">
    <source>
        <dbReference type="SAM" id="MobiDB-lite"/>
    </source>
</evidence>
<feature type="compositionally biased region" description="Basic and acidic residues" evidence="2">
    <location>
        <begin position="2215"/>
        <end position="2226"/>
    </location>
</feature>